<evidence type="ECO:0000313" key="1">
    <source>
        <dbReference type="EMBL" id="TKK83908.1"/>
    </source>
</evidence>
<dbReference type="AlphaFoldDB" id="A0A4U3M4Y7"/>
<protein>
    <submittedName>
        <fullName evidence="1">NAD(P)/FAD-dependent oxidoreductase</fullName>
    </submittedName>
</protein>
<dbReference type="Proteomes" id="UP000308705">
    <property type="component" value="Unassembled WGS sequence"/>
</dbReference>
<accession>A0A4U3M4Y7</accession>
<sequence length="475" mass="49707">MPEFDAVVVGSGPNGLTGALELAESGRRVLLLEAAPTFGGGLRSSAELTLPGFTHDVCATVIATALASPALRDRLPGLGVRPVHPEIPAAHPLDDGPAVLIHRSAERTAAELGRDGAAYLATVGATARAGFPLVDTLLAPLGMPKAPLALVRYGLAGALPATTAAKTLFRGPRARAALAGMAAHSMLDLRSPISAGYGVMLAAMAHLVGWPVVEGGSQVMADAMVARLRELGGEAVAGHRVTALKELPEAETVLLNVTPRQFAEMADLPEAYARRMRRYRYGPGVFKVDWALDGPVPWRDPAVGAAGTVHLGGTLEEIAASERAAVRGRVCDRPYVLLVQPPDPSRAPEGKRTLWAYCHVPNGYDGDMTDAIEAQIERFAPGFRDLVLARHVMGPAALESHDANYVGGDIGGGAADLFQFVSRPVPSLQPWRTPIEGVYLCSSSTPPGAGVHGMGGLMAARCALRRAGVRSSLRM</sequence>
<dbReference type="RefSeq" id="WP_137250717.1">
    <property type="nucleotide sequence ID" value="NZ_SZQA01000039.1"/>
</dbReference>
<reference evidence="1 2" key="1">
    <citation type="submission" date="2019-04" db="EMBL/GenBank/DDBJ databases">
        <title>Herbidospora sp. NEAU-GS14.nov., a novel actinomycete isolated from soil.</title>
        <authorList>
            <person name="Han L."/>
        </authorList>
    </citation>
    <scope>NUCLEOTIDE SEQUENCE [LARGE SCALE GENOMIC DNA]</scope>
    <source>
        <strain evidence="1 2">NEAU-GS14</strain>
    </source>
</reference>
<dbReference type="OrthoDB" id="833207at2"/>
<dbReference type="Gene3D" id="3.50.50.60">
    <property type="entry name" value="FAD/NAD(P)-binding domain"/>
    <property type="match status" value="1"/>
</dbReference>
<organism evidence="1 2">
    <name type="scientific">Herbidospora galbida</name>
    <dbReference type="NCBI Taxonomy" id="2575442"/>
    <lineage>
        <taxon>Bacteria</taxon>
        <taxon>Bacillati</taxon>
        <taxon>Actinomycetota</taxon>
        <taxon>Actinomycetes</taxon>
        <taxon>Streptosporangiales</taxon>
        <taxon>Streptosporangiaceae</taxon>
        <taxon>Herbidospora</taxon>
    </lineage>
</organism>
<dbReference type="EMBL" id="SZQA01000039">
    <property type="protein sequence ID" value="TKK83908.1"/>
    <property type="molecule type" value="Genomic_DNA"/>
</dbReference>
<dbReference type="InterPro" id="IPR036188">
    <property type="entry name" value="FAD/NAD-bd_sf"/>
</dbReference>
<evidence type="ECO:0000313" key="2">
    <source>
        <dbReference type="Proteomes" id="UP000308705"/>
    </source>
</evidence>
<dbReference type="PANTHER" id="PTHR10668:SF105">
    <property type="entry name" value="DEHYDROGENASE-RELATED"/>
    <property type="match status" value="1"/>
</dbReference>
<dbReference type="PRINTS" id="PR00411">
    <property type="entry name" value="PNDRDTASEI"/>
</dbReference>
<comment type="caution">
    <text evidence="1">The sequence shown here is derived from an EMBL/GenBank/DDBJ whole genome shotgun (WGS) entry which is preliminary data.</text>
</comment>
<dbReference type="Pfam" id="PF13450">
    <property type="entry name" value="NAD_binding_8"/>
    <property type="match status" value="1"/>
</dbReference>
<dbReference type="SUPFAM" id="SSF51905">
    <property type="entry name" value="FAD/NAD(P)-binding domain"/>
    <property type="match status" value="1"/>
</dbReference>
<dbReference type="PANTHER" id="PTHR10668">
    <property type="entry name" value="PHYTOENE DEHYDROGENASE"/>
    <property type="match status" value="1"/>
</dbReference>
<proteinExistence type="predicted"/>
<name>A0A4U3M4Y7_9ACTN</name>
<keyword evidence="2" id="KW-1185">Reference proteome</keyword>
<gene>
    <name evidence="1" type="ORF">FDA94_31570</name>
</gene>